<evidence type="ECO:0000313" key="2">
    <source>
        <dbReference type="EMBL" id="SEJ41850.1"/>
    </source>
</evidence>
<dbReference type="RefSeq" id="WP_090734665.1">
    <property type="nucleotide sequence ID" value="NZ_FNYQ01000095.1"/>
</dbReference>
<reference evidence="2 3" key="1">
    <citation type="submission" date="2016-10" db="EMBL/GenBank/DDBJ databases">
        <authorList>
            <person name="de Groot N.N."/>
        </authorList>
    </citation>
    <scope>NUCLEOTIDE SEQUENCE [LARGE SCALE GENOMIC DNA]</scope>
    <source>
        <strain evidence="2 3">DSM 373</strain>
    </source>
</reference>
<evidence type="ECO:0008006" key="4">
    <source>
        <dbReference type="Google" id="ProtNLM"/>
    </source>
</evidence>
<dbReference type="AlphaFoldDB" id="A0A1H6YX60"/>
<evidence type="ECO:0000256" key="1">
    <source>
        <dbReference type="SAM" id="Phobius"/>
    </source>
</evidence>
<proteinExistence type="predicted"/>
<dbReference type="InterPro" id="IPR021550">
    <property type="entry name" value="DUF2897"/>
</dbReference>
<name>A0A1H6YX60_9GAMM</name>
<sequence length="56" mass="6521">MPWYFWLLLIVVFGSVLGSLLALRDAAKKLPLTKEQLERIHQRNAELDAKERKEKG</sequence>
<keyword evidence="1" id="KW-1133">Transmembrane helix</keyword>
<feature type="transmembrane region" description="Helical" evidence="1">
    <location>
        <begin position="6"/>
        <end position="23"/>
    </location>
</feature>
<keyword evidence="1" id="KW-0472">Membrane</keyword>
<protein>
    <recommendedName>
        <fullName evidence="4">DUF2897 domain-containing protein</fullName>
    </recommendedName>
</protein>
<dbReference type="OrthoDB" id="6184284at2"/>
<keyword evidence="1" id="KW-0812">Transmembrane</keyword>
<organism evidence="2 3">
    <name type="scientific">Azotobacter beijerinckii</name>
    <dbReference type="NCBI Taxonomy" id="170623"/>
    <lineage>
        <taxon>Bacteria</taxon>
        <taxon>Pseudomonadati</taxon>
        <taxon>Pseudomonadota</taxon>
        <taxon>Gammaproteobacteria</taxon>
        <taxon>Pseudomonadales</taxon>
        <taxon>Pseudomonadaceae</taxon>
        <taxon>Azotobacter</taxon>
    </lineage>
</organism>
<dbReference type="Proteomes" id="UP000199250">
    <property type="component" value="Unassembled WGS sequence"/>
</dbReference>
<accession>A0A1H6YX60</accession>
<gene>
    <name evidence="2" type="ORF">SAMN04244572_03877</name>
</gene>
<dbReference type="EMBL" id="FNYQ01000095">
    <property type="protein sequence ID" value="SEJ41850.1"/>
    <property type="molecule type" value="Genomic_DNA"/>
</dbReference>
<evidence type="ECO:0000313" key="3">
    <source>
        <dbReference type="Proteomes" id="UP000199250"/>
    </source>
</evidence>
<dbReference type="Pfam" id="PF11446">
    <property type="entry name" value="DUF2897"/>
    <property type="match status" value="1"/>
</dbReference>